<name>A0A9N7RF59_STRHE</name>
<evidence type="ECO:0000313" key="4">
    <source>
        <dbReference type="Proteomes" id="UP001153555"/>
    </source>
</evidence>
<dbReference type="GO" id="GO:0016020">
    <property type="term" value="C:membrane"/>
    <property type="evidence" value="ECO:0007669"/>
    <property type="project" value="TreeGrafter"/>
</dbReference>
<dbReference type="Proteomes" id="UP001153555">
    <property type="component" value="Unassembled WGS sequence"/>
</dbReference>
<organism evidence="3 4">
    <name type="scientific">Striga hermonthica</name>
    <name type="common">Purple witchweed</name>
    <name type="synonym">Buchnera hermonthica</name>
    <dbReference type="NCBI Taxonomy" id="68872"/>
    <lineage>
        <taxon>Eukaryota</taxon>
        <taxon>Viridiplantae</taxon>
        <taxon>Streptophyta</taxon>
        <taxon>Embryophyta</taxon>
        <taxon>Tracheophyta</taxon>
        <taxon>Spermatophyta</taxon>
        <taxon>Magnoliopsida</taxon>
        <taxon>eudicotyledons</taxon>
        <taxon>Gunneridae</taxon>
        <taxon>Pentapetalae</taxon>
        <taxon>asterids</taxon>
        <taxon>lamiids</taxon>
        <taxon>Lamiales</taxon>
        <taxon>Orobanchaceae</taxon>
        <taxon>Buchnereae</taxon>
        <taxon>Striga</taxon>
    </lineage>
</organism>
<feature type="region of interest" description="Disordered" evidence="1">
    <location>
        <begin position="268"/>
        <end position="292"/>
    </location>
</feature>
<evidence type="ECO:0000313" key="3">
    <source>
        <dbReference type="EMBL" id="CAA0827468.1"/>
    </source>
</evidence>
<dbReference type="PANTHER" id="PTHR33512:SF14">
    <property type="entry name" value="EXPRESSED PROTEIN"/>
    <property type="match status" value="1"/>
</dbReference>
<sequence length="292" mass="32154">MAFPCYSVSDEARALDSLLQEYAFRAFPGPSTKTGIAYNGFAPSNLAGIEVSAMRLRSGSLRSRGVRMYREFEIPIGVLEQPYVERLVLVYHNFRNWSVTYYPPPPGYTYLAPVLGLLAYNASFSSSSSELAMAPRIRIRTSHQPISINFSATAVGSDQIVKKCVLFDVNGSVKLSDVSSGNICTTFQQGHFSIVVEENSNSNSKKSSSSRRKVWRRIVMIVGSLVGGFALLVVLGLVIVWIRKHRQRKRMHYMEKAADSGEALHMTSVGSGKAPAAAGTRTQPTIETEYVP</sequence>
<gene>
    <name evidence="3" type="ORF">SHERM_23163</name>
</gene>
<keyword evidence="2" id="KW-1133">Transmembrane helix</keyword>
<reference evidence="3" key="1">
    <citation type="submission" date="2019-12" db="EMBL/GenBank/DDBJ databases">
        <authorList>
            <person name="Scholes J."/>
        </authorList>
    </citation>
    <scope>NUCLEOTIDE SEQUENCE</scope>
</reference>
<dbReference type="AlphaFoldDB" id="A0A9N7RF59"/>
<dbReference type="InterPro" id="IPR010605">
    <property type="entry name" value="DUF1191"/>
</dbReference>
<accession>A0A9N7RF59</accession>
<evidence type="ECO:0000256" key="2">
    <source>
        <dbReference type="SAM" id="Phobius"/>
    </source>
</evidence>
<evidence type="ECO:0000256" key="1">
    <source>
        <dbReference type="SAM" id="MobiDB-lite"/>
    </source>
</evidence>
<protein>
    <submittedName>
        <fullName evidence="3">Uncharacterized protein</fullName>
    </submittedName>
</protein>
<keyword evidence="4" id="KW-1185">Reference proteome</keyword>
<keyword evidence="2" id="KW-0812">Transmembrane</keyword>
<feature type="transmembrane region" description="Helical" evidence="2">
    <location>
        <begin position="218"/>
        <end position="242"/>
    </location>
</feature>
<proteinExistence type="predicted"/>
<keyword evidence="2" id="KW-0472">Membrane</keyword>
<dbReference type="PANTHER" id="PTHR33512">
    <property type="entry name" value="PROTEIN, PUTATIVE (DUF1191)-RELATED"/>
    <property type="match status" value="1"/>
</dbReference>
<dbReference type="OrthoDB" id="1925347at2759"/>
<dbReference type="Pfam" id="PF06697">
    <property type="entry name" value="DUF1191"/>
    <property type="match status" value="1"/>
</dbReference>
<dbReference type="EMBL" id="CACSLK010027752">
    <property type="protein sequence ID" value="CAA0827468.1"/>
    <property type="molecule type" value="Genomic_DNA"/>
</dbReference>
<comment type="caution">
    <text evidence="3">The sequence shown here is derived from an EMBL/GenBank/DDBJ whole genome shotgun (WGS) entry which is preliminary data.</text>
</comment>